<feature type="signal peptide" evidence="7">
    <location>
        <begin position="1"/>
        <end position="26"/>
    </location>
</feature>
<feature type="domain" description="Peptidase S1" evidence="8">
    <location>
        <begin position="415"/>
        <end position="648"/>
    </location>
</feature>
<reference evidence="9" key="2">
    <citation type="submission" date="2020-09" db="EMBL/GenBank/DDBJ databases">
        <authorList>
            <person name="Sun Q."/>
            <person name="Ohkuma M."/>
        </authorList>
    </citation>
    <scope>NUCLEOTIDE SEQUENCE</scope>
    <source>
        <strain evidence="9">JCM 3090</strain>
    </source>
</reference>
<dbReference type="InterPro" id="IPR033116">
    <property type="entry name" value="TRYPSIN_SER"/>
</dbReference>
<dbReference type="GO" id="GO:0006508">
    <property type="term" value="P:proteolysis"/>
    <property type="evidence" value="ECO:0007669"/>
    <property type="project" value="UniProtKB-KW"/>
</dbReference>
<dbReference type="SUPFAM" id="SSF52743">
    <property type="entry name" value="Subtilisin-like"/>
    <property type="match status" value="1"/>
</dbReference>
<dbReference type="PROSITE" id="PS00134">
    <property type="entry name" value="TRYPSIN_HIS"/>
    <property type="match status" value="1"/>
</dbReference>
<dbReference type="InterPro" id="IPR015500">
    <property type="entry name" value="Peptidase_S8_subtilisin-rel"/>
</dbReference>
<keyword evidence="2 5" id="KW-0645">Protease</keyword>
<dbReference type="InterPro" id="IPR010259">
    <property type="entry name" value="S8pro/Inhibitor_I9"/>
</dbReference>
<dbReference type="GO" id="GO:0004252">
    <property type="term" value="F:serine-type endopeptidase activity"/>
    <property type="evidence" value="ECO:0007669"/>
    <property type="project" value="UniProtKB-UniRule"/>
</dbReference>
<dbReference type="EMBL" id="BMQB01000011">
    <property type="protein sequence ID" value="GGK07299.1"/>
    <property type="molecule type" value="Genomic_DNA"/>
</dbReference>
<feature type="chain" id="PRO_5039017526" description="Peptidase S1 domain-containing protein" evidence="7">
    <location>
        <begin position="27"/>
        <end position="651"/>
    </location>
</feature>
<dbReference type="AlphaFoldDB" id="A0A8J3BE53"/>
<dbReference type="InterPro" id="IPR023828">
    <property type="entry name" value="Peptidase_S8_Ser-AS"/>
</dbReference>
<reference evidence="9" key="1">
    <citation type="journal article" date="2014" name="Int. J. Syst. Evol. Microbiol.">
        <title>Complete genome sequence of Corynebacterium casei LMG S-19264T (=DSM 44701T), isolated from a smear-ripened cheese.</title>
        <authorList>
            <consortium name="US DOE Joint Genome Institute (JGI-PGF)"/>
            <person name="Walter F."/>
            <person name="Albersmeier A."/>
            <person name="Kalinowski J."/>
            <person name="Ruckert C."/>
        </authorList>
    </citation>
    <scope>NUCLEOTIDE SEQUENCE</scope>
    <source>
        <strain evidence="9">JCM 3090</strain>
    </source>
</reference>
<keyword evidence="3 5" id="KW-0378">Hydrolase</keyword>
<keyword evidence="7" id="KW-0732">Signal</keyword>
<evidence type="ECO:0000256" key="7">
    <source>
        <dbReference type="SAM" id="SignalP"/>
    </source>
</evidence>
<dbReference type="SMART" id="SM00020">
    <property type="entry name" value="Tryp_SPc"/>
    <property type="match status" value="1"/>
</dbReference>
<dbReference type="PROSITE" id="PS50240">
    <property type="entry name" value="TRYPSIN_DOM"/>
    <property type="match status" value="1"/>
</dbReference>
<dbReference type="GO" id="GO:0005615">
    <property type="term" value="C:extracellular space"/>
    <property type="evidence" value="ECO:0007669"/>
    <property type="project" value="TreeGrafter"/>
</dbReference>
<evidence type="ECO:0000256" key="4">
    <source>
        <dbReference type="ARBA" id="ARBA00022825"/>
    </source>
</evidence>
<dbReference type="Pfam" id="PF05922">
    <property type="entry name" value="Inhibitor_I9"/>
    <property type="match status" value="1"/>
</dbReference>
<accession>A0A8J3BE53</accession>
<gene>
    <name evidence="9" type="ORF">GCM10010123_41450</name>
</gene>
<dbReference type="InterPro" id="IPR023827">
    <property type="entry name" value="Peptidase_S8_Asp-AS"/>
</dbReference>
<dbReference type="InterPro" id="IPR018114">
    <property type="entry name" value="TRYPSIN_HIS"/>
</dbReference>
<dbReference type="PROSITE" id="PS00136">
    <property type="entry name" value="SUBTILASE_ASP"/>
    <property type="match status" value="1"/>
</dbReference>
<dbReference type="PRINTS" id="PR00723">
    <property type="entry name" value="SUBTILISIN"/>
</dbReference>
<dbReference type="CDD" id="cd04077">
    <property type="entry name" value="Peptidases_S8_PCSK9_ProteinaseK_like"/>
    <property type="match status" value="1"/>
</dbReference>
<evidence type="ECO:0000256" key="5">
    <source>
        <dbReference type="PROSITE-ProRule" id="PRU01240"/>
    </source>
</evidence>
<dbReference type="PROSITE" id="PS00138">
    <property type="entry name" value="SUBTILASE_SER"/>
    <property type="match status" value="1"/>
</dbReference>
<evidence type="ECO:0000256" key="3">
    <source>
        <dbReference type="ARBA" id="ARBA00022801"/>
    </source>
</evidence>
<dbReference type="InterPro" id="IPR000209">
    <property type="entry name" value="Peptidase_S8/S53_dom"/>
</dbReference>
<evidence type="ECO:0000313" key="10">
    <source>
        <dbReference type="Proteomes" id="UP000649739"/>
    </source>
</evidence>
<feature type="active site" description="Charge relay system" evidence="5">
    <location>
        <position position="337"/>
    </location>
</feature>
<dbReference type="Gene3D" id="3.30.70.80">
    <property type="entry name" value="Peptidase S8 propeptide/proteinase inhibitor I9"/>
    <property type="match status" value="1"/>
</dbReference>
<dbReference type="SUPFAM" id="SSF54897">
    <property type="entry name" value="Protease propeptides/inhibitors"/>
    <property type="match status" value="1"/>
</dbReference>
<proteinExistence type="inferred from homology"/>
<dbReference type="Pfam" id="PF00089">
    <property type="entry name" value="Trypsin"/>
    <property type="match status" value="1"/>
</dbReference>
<dbReference type="PANTHER" id="PTHR43806">
    <property type="entry name" value="PEPTIDASE S8"/>
    <property type="match status" value="1"/>
</dbReference>
<dbReference type="InterPro" id="IPR036852">
    <property type="entry name" value="Peptidase_S8/S53_dom_sf"/>
</dbReference>
<dbReference type="InterPro" id="IPR043504">
    <property type="entry name" value="Peptidase_S1_PA_chymotrypsin"/>
</dbReference>
<dbReference type="PANTHER" id="PTHR43806:SF11">
    <property type="entry name" value="CEREVISIN-RELATED"/>
    <property type="match status" value="1"/>
</dbReference>
<name>A0A8J3BE53_9ACTN</name>
<dbReference type="Gene3D" id="2.40.10.10">
    <property type="entry name" value="Trypsin-like serine proteases"/>
    <property type="match status" value="1"/>
</dbReference>
<keyword evidence="10" id="KW-1185">Reference proteome</keyword>
<keyword evidence="4 5" id="KW-0720">Serine protease</keyword>
<dbReference type="PROSITE" id="PS51892">
    <property type="entry name" value="SUBTILASE"/>
    <property type="match status" value="1"/>
</dbReference>
<comment type="similarity">
    <text evidence="1 5 6">Belongs to the peptidase S8 family.</text>
</comment>
<dbReference type="FunFam" id="3.40.50.200:FF:000014">
    <property type="entry name" value="Proteinase K"/>
    <property type="match status" value="1"/>
</dbReference>
<evidence type="ECO:0000256" key="2">
    <source>
        <dbReference type="ARBA" id="ARBA00022670"/>
    </source>
</evidence>
<dbReference type="InterPro" id="IPR022398">
    <property type="entry name" value="Peptidase_S8_His-AS"/>
</dbReference>
<feature type="active site" description="Charge relay system" evidence="5">
    <location>
        <position position="156"/>
    </location>
</feature>
<protein>
    <recommendedName>
        <fullName evidence="8">Peptidase S1 domain-containing protein</fullName>
    </recommendedName>
</protein>
<dbReference type="PROSITE" id="PS00137">
    <property type="entry name" value="SUBTILASE_HIS"/>
    <property type="match status" value="1"/>
</dbReference>
<evidence type="ECO:0000313" key="9">
    <source>
        <dbReference type="EMBL" id="GGK07299.1"/>
    </source>
</evidence>
<comment type="caution">
    <text evidence="9">The sequence shown here is derived from an EMBL/GenBank/DDBJ whole genome shotgun (WGS) entry which is preliminary data.</text>
</comment>
<dbReference type="Gene3D" id="3.40.50.200">
    <property type="entry name" value="Peptidase S8/S53 domain"/>
    <property type="match status" value="1"/>
</dbReference>
<organism evidence="9 10">
    <name type="scientific">Pilimelia anulata</name>
    <dbReference type="NCBI Taxonomy" id="53371"/>
    <lineage>
        <taxon>Bacteria</taxon>
        <taxon>Bacillati</taxon>
        <taxon>Actinomycetota</taxon>
        <taxon>Actinomycetes</taxon>
        <taxon>Micromonosporales</taxon>
        <taxon>Micromonosporaceae</taxon>
        <taxon>Pilimelia</taxon>
    </lineage>
</organism>
<dbReference type="SUPFAM" id="SSF50494">
    <property type="entry name" value="Trypsin-like serine proteases"/>
    <property type="match status" value="1"/>
</dbReference>
<dbReference type="InterPro" id="IPR009003">
    <property type="entry name" value="Peptidase_S1_PA"/>
</dbReference>
<dbReference type="InterPro" id="IPR034193">
    <property type="entry name" value="PCSK9_ProteinaseK-like"/>
</dbReference>
<dbReference type="InterPro" id="IPR050131">
    <property type="entry name" value="Peptidase_S8_subtilisin-like"/>
</dbReference>
<dbReference type="InterPro" id="IPR037045">
    <property type="entry name" value="S8pro/Inhibitor_I9_sf"/>
</dbReference>
<dbReference type="Pfam" id="PF00082">
    <property type="entry name" value="Peptidase_S8"/>
    <property type="match status" value="1"/>
</dbReference>
<dbReference type="PROSITE" id="PS00135">
    <property type="entry name" value="TRYPSIN_SER"/>
    <property type="match status" value="1"/>
</dbReference>
<evidence type="ECO:0000259" key="8">
    <source>
        <dbReference type="PROSITE" id="PS50240"/>
    </source>
</evidence>
<evidence type="ECO:0000256" key="1">
    <source>
        <dbReference type="ARBA" id="ARBA00011073"/>
    </source>
</evidence>
<evidence type="ECO:0000256" key="6">
    <source>
        <dbReference type="RuleBase" id="RU003355"/>
    </source>
</evidence>
<sequence length="651" mass="65829">MHTPRVSAILIGATIVALGVSSAASAGSAAAPGGDVVAAHHPVPGRYVVVLDNDARSAADGLAASLADRYGGTVADTYTATFNGFAVRDLSARQARRLAADPAVRRVHEDGTTRAAGEQLNPPSWGLDQVDQRTTKLDKKYVYPSTAAAVTAYVVDSGVHKAHKEFEGRASYGWDFVDNDADAADCFWHGTHVAGTIAGSTVGIAKQAKVVALRSLGCGGSAPDSATVSALEWVAKNGKTPAVVNLSLAMDTVGVGDEQIKALVAKGFVVAVAAGNNGVDACSMSPSRVPEALTIGMINQGGGRSGNYGTCVDLFAPGGNIHSADHTGGYRTGSGTSMASPHGAGVAALHLAANPGATPQQVRDALVTNATPDLVTGPGTGSPNKLLYTGYITGGAAAAVPTDTLRTGPGGTSRVVNGERTTVAANPFIIAGLRAGGGGPQGQSCTASVAGKRKIITAAHCMIDVGGAKSYVYGDDDLTSAGDETFRTAVASYKVHPRYTGPNSWQQGYDVAVITTADDLPVPQSQWVKVAGSADSALTEPGKSGTAIGYGKTAAGGGSGVLYRTTLPINEASGCNVFGAVKVNPAVMVCIGYNDGRTATCSGDSGGPYIVDGVVVGVVSWGSSNCDRYSIMARLTNEMGDWAKKEIGAAG</sequence>
<feature type="active site" description="Charge relay system" evidence="5">
    <location>
        <position position="189"/>
    </location>
</feature>
<dbReference type="Proteomes" id="UP000649739">
    <property type="component" value="Unassembled WGS sequence"/>
</dbReference>
<dbReference type="InterPro" id="IPR001254">
    <property type="entry name" value="Trypsin_dom"/>
</dbReference>